<proteinExistence type="predicted"/>
<comment type="caution">
    <text evidence="2">The sequence shown here is derived from an EMBL/GenBank/DDBJ whole genome shotgun (WGS) entry which is preliminary data.</text>
</comment>
<accession>A0A8K0E7L1</accession>
<feature type="compositionally biased region" description="Polar residues" evidence="1">
    <location>
        <begin position="63"/>
        <end position="85"/>
    </location>
</feature>
<reference evidence="2" key="1">
    <citation type="submission" date="2020-03" db="EMBL/GenBank/DDBJ databases">
        <title>A high-quality chromosome-level genome assembly of a woody plant with both climbing and erect habits, Rhamnella rubrinervis.</title>
        <authorList>
            <person name="Lu Z."/>
            <person name="Yang Y."/>
            <person name="Zhu X."/>
            <person name="Sun Y."/>
        </authorList>
    </citation>
    <scope>NUCLEOTIDE SEQUENCE</scope>
    <source>
        <strain evidence="2">BYM</strain>
        <tissue evidence="2">Leaf</tissue>
    </source>
</reference>
<evidence type="ECO:0000256" key="1">
    <source>
        <dbReference type="SAM" id="MobiDB-lite"/>
    </source>
</evidence>
<sequence>MSEKPTLRSRIVFKAKYHWRSHPQASVPNTVTAPAKRPLDPSHVLESHANALDVLKMDQSLNSDLDITSTQDTESLQNSHAQSTEPMVEEPLDSHATNIVPIRPNYERNF</sequence>
<dbReference type="Proteomes" id="UP000796880">
    <property type="component" value="Unassembled WGS sequence"/>
</dbReference>
<keyword evidence="3" id="KW-1185">Reference proteome</keyword>
<evidence type="ECO:0000313" key="3">
    <source>
        <dbReference type="Proteomes" id="UP000796880"/>
    </source>
</evidence>
<organism evidence="2 3">
    <name type="scientific">Rhamnella rubrinervis</name>
    <dbReference type="NCBI Taxonomy" id="2594499"/>
    <lineage>
        <taxon>Eukaryota</taxon>
        <taxon>Viridiplantae</taxon>
        <taxon>Streptophyta</taxon>
        <taxon>Embryophyta</taxon>
        <taxon>Tracheophyta</taxon>
        <taxon>Spermatophyta</taxon>
        <taxon>Magnoliopsida</taxon>
        <taxon>eudicotyledons</taxon>
        <taxon>Gunneridae</taxon>
        <taxon>Pentapetalae</taxon>
        <taxon>rosids</taxon>
        <taxon>fabids</taxon>
        <taxon>Rosales</taxon>
        <taxon>Rhamnaceae</taxon>
        <taxon>rhamnoid group</taxon>
        <taxon>Rhamneae</taxon>
        <taxon>Rhamnella</taxon>
    </lineage>
</organism>
<name>A0A8K0E7L1_9ROSA</name>
<feature type="region of interest" description="Disordered" evidence="1">
    <location>
        <begin position="63"/>
        <end position="110"/>
    </location>
</feature>
<dbReference type="AlphaFoldDB" id="A0A8K0E7L1"/>
<dbReference type="EMBL" id="VOIH02000007">
    <property type="protein sequence ID" value="KAF3441423.1"/>
    <property type="molecule type" value="Genomic_DNA"/>
</dbReference>
<gene>
    <name evidence="2" type="ORF">FNV43_RR15337</name>
</gene>
<evidence type="ECO:0000313" key="2">
    <source>
        <dbReference type="EMBL" id="KAF3441423.1"/>
    </source>
</evidence>
<protein>
    <submittedName>
        <fullName evidence="2">Uncharacterized protein</fullName>
    </submittedName>
</protein>